<keyword evidence="1" id="KW-0472">Membrane</keyword>
<keyword evidence="3" id="KW-1185">Reference proteome</keyword>
<reference evidence="2" key="1">
    <citation type="journal article" date="2019" name="bioRxiv">
        <title>The Genome of the Zebra Mussel, Dreissena polymorpha: A Resource for Invasive Species Research.</title>
        <authorList>
            <person name="McCartney M.A."/>
            <person name="Auch B."/>
            <person name="Kono T."/>
            <person name="Mallez S."/>
            <person name="Zhang Y."/>
            <person name="Obille A."/>
            <person name="Becker A."/>
            <person name="Abrahante J.E."/>
            <person name="Garbe J."/>
            <person name="Badalamenti J.P."/>
            <person name="Herman A."/>
            <person name="Mangelson H."/>
            <person name="Liachko I."/>
            <person name="Sullivan S."/>
            <person name="Sone E.D."/>
            <person name="Koren S."/>
            <person name="Silverstein K.A.T."/>
            <person name="Beckman K.B."/>
            <person name="Gohl D.M."/>
        </authorList>
    </citation>
    <scope>NUCLEOTIDE SEQUENCE</scope>
    <source>
        <strain evidence="2">Duluth1</strain>
        <tissue evidence="2">Whole animal</tissue>
    </source>
</reference>
<evidence type="ECO:0000313" key="3">
    <source>
        <dbReference type="Proteomes" id="UP000828390"/>
    </source>
</evidence>
<protein>
    <submittedName>
        <fullName evidence="2">Uncharacterized protein</fullName>
    </submittedName>
</protein>
<comment type="caution">
    <text evidence="2">The sequence shown here is derived from an EMBL/GenBank/DDBJ whole genome shotgun (WGS) entry which is preliminary data.</text>
</comment>
<evidence type="ECO:0000313" key="2">
    <source>
        <dbReference type="EMBL" id="KAH3698088.1"/>
    </source>
</evidence>
<gene>
    <name evidence="2" type="ORF">DPMN_085605</name>
</gene>
<dbReference type="AlphaFoldDB" id="A0A9D3YD09"/>
<feature type="transmembrane region" description="Helical" evidence="1">
    <location>
        <begin position="21"/>
        <end position="39"/>
    </location>
</feature>
<keyword evidence="1" id="KW-1133">Transmembrane helix</keyword>
<feature type="transmembrane region" description="Helical" evidence="1">
    <location>
        <begin position="94"/>
        <end position="118"/>
    </location>
</feature>
<proteinExistence type="predicted"/>
<keyword evidence="1" id="KW-0812">Transmembrane</keyword>
<organism evidence="2 3">
    <name type="scientific">Dreissena polymorpha</name>
    <name type="common">Zebra mussel</name>
    <name type="synonym">Mytilus polymorpha</name>
    <dbReference type="NCBI Taxonomy" id="45954"/>
    <lineage>
        <taxon>Eukaryota</taxon>
        <taxon>Metazoa</taxon>
        <taxon>Spiralia</taxon>
        <taxon>Lophotrochozoa</taxon>
        <taxon>Mollusca</taxon>
        <taxon>Bivalvia</taxon>
        <taxon>Autobranchia</taxon>
        <taxon>Heteroconchia</taxon>
        <taxon>Euheterodonta</taxon>
        <taxon>Imparidentia</taxon>
        <taxon>Neoheterodontei</taxon>
        <taxon>Myida</taxon>
        <taxon>Dreissenoidea</taxon>
        <taxon>Dreissenidae</taxon>
        <taxon>Dreissena</taxon>
    </lineage>
</organism>
<dbReference type="EMBL" id="JAIWYP010000016">
    <property type="protein sequence ID" value="KAH3698088.1"/>
    <property type="molecule type" value="Genomic_DNA"/>
</dbReference>
<name>A0A9D3YD09_DREPO</name>
<dbReference type="Proteomes" id="UP000828390">
    <property type="component" value="Unassembled WGS sequence"/>
</dbReference>
<accession>A0A9D3YD09</accession>
<reference evidence="2" key="2">
    <citation type="submission" date="2020-11" db="EMBL/GenBank/DDBJ databases">
        <authorList>
            <person name="McCartney M.A."/>
            <person name="Auch B."/>
            <person name="Kono T."/>
            <person name="Mallez S."/>
            <person name="Becker A."/>
            <person name="Gohl D.M."/>
            <person name="Silverstein K.A.T."/>
            <person name="Koren S."/>
            <person name="Bechman K.B."/>
            <person name="Herman A."/>
            <person name="Abrahante J.E."/>
            <person name="Garbe J."/>
        </authorList>
    </citation>
    <scope>NUCLEOTIDE SEQUENCE</scope>
    <source>
        <strain evidence="2">Duluth1</strain>
        <tissue evidence="2">Whole animal</tissue>
    </source>
</reference>
<evidence type="ECO:0000256" key="1">
    <source>
        <dbReference type="SAM" id="Phobius"/>
    </source>
</evidence>
<sequence>MGDFGTRRANVELPKSPLENFLIMLPLRAIAVILMPVLLGSQGNILLGKWNETVIECSSNTEFTFKFKNGVHFIENNTIAQSSDEYNKDEGTNILTIVLPICAVPIVVIGICGIIHLVQKRNSSNEGNHYPALSGLEMGILTSPQKHVLPRLSLDRKRPWKAICIPHFRKSEVMSHRPNDFYFTGLDKYPASYKPSWKPIYEVFSWRRLNSSRRKYPTSYKPSWNPLDEDQ</sequence>